<dbReference type="InterPro" id="IPR020904">
    <property type="entry name" value="Sc_DH/Rdtase_CS"/>
</dbReference>
<reference evidence="6" key="1">
    <citation type="submission" date="2023-04" db="EMBL/GenBank/DDBJ databases">
        <title>Aspergillus oryzae NBRC 4228.</title>
        <authorList>
            <person name="Ichikawa N."/>
            <person name="Sato H."/>
            <person name="Tonouchi N."/>
        </authorList>
    </citation>
    <scope>NUCLEOTIDE SEQUENCE</scope>
    <source>
        <strain evidence="6">NBRC 4228</strain>
    </source>
</reference>
<dbReference type="GO" id="GO:0044550">
    <property type="term" value="P:secondary metabolite biosynthetic process"/>
    <property type="evidence" value="ECO:0007669"/>
    <property type="project" value="UniProtKB-ARBA"/>
</dbReference>
<dbReference type="InterPro" id="IPR057326">
    <property type="entry name" value="KR_dom"/>
</dbReference>
<keyword evidence="3" id="KW-0560">Oxidoreductase</keyword>
<protein>
    <submittedName>
        <fullName evidence="6">Unnamed protein product</fullName>
    </submittedName>
</protein>
<name>A0AAN5C3K5_ASPOZ</name>
<dbReference type="EMBL" id="BSYA01000203">
    <property type="protein sequence ID" value="GMG36515.1"/>
    <property type="molecule type" value="Genomic_DNA"/>
</dbReference>
<dbReference type="FunFam" id="3.40.50.720:FF:000084">
    <property type="entry name" value="Short-chain dehydrogenase reductase"/>
    <property type="match status" value="1"/>
</dbReference>
<evidence type="ECO:0000313" key="7">
    <source>
        <dbReference type="Proteomes" id="UP001165205"/>
    </source>
</evidence>
<dbReference type="PROSITE" id="PS00061">
    <property type="entry name" value="ADH_SHORT"/>
    <property type="match status" value="1"/>
</dbReference>
<dbReference type="PRINTS" id="PR00080">
    <property type="entry name" value="SDRFAMILY"/>
</dbReference>
<sequence>MTAQQSLRGKNAIVTGGSRGIGKGIALELASRGANILLTYNSSRQQAEEVASQIRRVGVDAIAVEGKADDLSAPKNIVDAAAERWGCIDIVINNAGAREDYPVEAMTYEAFDRQIAVNLRFPVFLIKEATRHFGKTPRIVNLSSVYARDGQPGCLAYVASKGAMESLTRSLAKELGHKYSATINCVSPGPVNTELWASTLQSEEKEQWDQVIQSTPAAPRVAEVDDIAQIVAFLSEEGRSAVDHALKADGTTTFPNCTVALILAATWVSSPQGAIYPDELGNQPQAFELAVQLKDDGDDAGPLSNSKPLGERVPEGD</sequence>
<dbReference type="PRINTS" id="PR00081">
    <property type="entry name" value="GDHRDH"/>
</dbReference>
<gene>
    <name evidence="6" type="ORF">Aory04_001153500</name>
</gene>
<dbReference type="SMART" id="SM00822">
    <property type="entry name" value="PKS_KR"/>
    <property type="match status" value="1"/>
</dbReference>
<dbReference type="InterPro" id="IPR002347">
    <property type="entry name" value="SDR_fam"/>
</dbReference>
<dbReference type="GO" id="GO:0016614">
    <property type="term" value="F:oxidoreductase activity, acting on CH-OH group of donors"/>
    <property type="evidence" value="ECO:0007669"/>
    <property type="project" value="UniProtKB-ARBA"/>
</dbReference>
<dbReference type="SUPFAM" id="SSF51735">
    <property type="entry name" value="NAD(P)-binding Rossmann-fold domains"/>
    <property type="match status" value="1"/>
</dbReference>
<dbReference type="Pfam" id="PF13561">
    <property type="entry name" value="adh_short_C2"/>
    <property type="match status" value="1"/>
</dbReference>
<dbReference type="PANTHER" id="PTHR48107:SF7">
    <property type="entry name" value="RE15974P"/>
    <property type="match status" value="1"/>
</dbReference>
<evidence type="ECO:0000256" key="3">
    <source>
        <dbReference type="ARBA" id="ARBA00023002"/>
    </source>
</evidence>
<evidence type="ECO:0000313" key="6">
    <source>
        <dbReference type="EMBL" id="GMG36515.1"/>
    </source>
</evidence>
<proteinExistence type="inferred from homology"/>
<evidence type="ECO:0000259" key="5">
    <source>
        <dbReference type="SMART" id="SM00822"/>
    </source>
</evidence>
<keyword evidence="2" id="KW-0521">NADP</keyword>
<comment type="caution">
    <text evidence="6">The sequence shown here is derived from an EMBL/GenBank/DDBJ whole genome shotgun (WGS) entry which is preliminary data.</text>
</comment>
<evidence type="ECO:0000256" key="1">
    <source>
        <dbReference type="ARBA" id="ARBA00006484"/>
    </source>
</evidence>
<dbReference type="AlphaFoldDB" id="A0AAN5C3K5"/>
<evidence type="ECO:0000256" key="2">
    <source>
        <dbReference type="ARBA" id="ARBA00022857"/>
    </source>
</evidence>
<comment type="similarity">
    <text evidence="1">Belongs to the short-chain dehydrogenases/reductases (SDR) family.</text>
</comment>
<accession>A0AAN5C3K5</accession>
<organism evidence="6 7">
    <name type="scientific">Aspergillus oryzae</name>
    <name type="common">Yellow koji mold</name>
    <dbReference type="NCBI Taxonomy" id="5062"/>
    <lineage>
        <taxon>Eukaryota</taxon>
        <taxon>Fungi</taxon>
        <taxon>Dikarya</taxon>
        <taxon>Ascomycota</taxon>
        <taxon>Pezizomycotina</taxon>
        <taxon>Eurotiomycetes</taxon>
        <taxon>Eurotiomycetidae</taxon>
        <taxon>Eurotiales</taxon>
        <taxon>Aspergillaceae</taxon>
        <taxon>Aspergillus</taxon>
        <taxon>Aspergillus subgen. Circumdati</taxon>
    </lineage>
</organism>
<dbReference type="InterPro" id="IPR036291">
    <property type="entry name" value="NAD(P)-bd_dom_sf"/>
</dbReference>
<dbReference type="PANTHER" id="PTHR48107">
    <property type="entry name" value="NADPH-DEPENDENT ALDEHYDE REDUCTASE-LIKE PROTEIN, CHLOROPLASTIC-RELATED"/>
    <property type="match status" value="1"/>
</dbReference>
<feature type="region of interest" description="Disordered" evidence="4">
    <location>
        <begin position="294"/>
        <end position="317"/>
    </location>
</feature>
<evidence type="ECO:0000256" key="4">
    <source>
        <dbReference type="SAM" id="MobiDB-lite"/>
    </source>
</evidence>
<dbReference type="Gene3D" id="3.40.50.720">
    <property type="entry name" value="NAD(P)-binding Rossmann-like Domain"/>
    <property type="match status" value="1"/>
</dbReference>
<dbReference type="Proteomes" id="UP001165205">
    <property type="component" value="Unassembled WGS sequence"/>
</dbReference>
<feature type="domain" description="Ketoreductase" evidence="5">
    <location>
        <begin position="10"/>
        <end position="189"/>
    </location>
</feature>